<organism evidence="6">
    <name type="scientific">Cyberlindnera fabianii</name>
    <name type="common">Yeast</name>
    <name type="synonym">Hansenula fabianii</name>
    <dbReference type="NCBI Taxonomy" id="36022"/>
    <lineage>
        <taxon>Eukaryota</taxon>
        <taxon>Fungi</taxon>
        <taxon>Dikarya</taxon>
        <taxon>Ascomycota</taxon>
        <taxon>Saccharomycotina</taxon>
        <taxon>Saccharomycetes</taxon>
        <taxon>Phaffomycetales</taxon>
        <taxon>Phaffomycetaceae</taxon>
        <taxon>Cyberlindnera</taxon>
    </lineage>
</organism>
<proteinExistence type="inferred from homology"/>
<evidence type="ECO:0000256" key="2">
    <source>
        <dbReference type="ARBA" id="ARBA00022630"/>
    </source>
</evidence>
<comment type="similarity">
    <text evidence="1">Belongs to the FMO family.</text>
</comment>
<dbReference type="PANTHER" id="PTHR23023">
    <property type="entry name" value="DIMETHYLANILINE MONOOXYGENASE"/>
    <property type="match status" value="1"/>
</dbReference>
<evidence type="ECO:0000256" key="5">
    <source>
        <dbReference type="ARBA" id="ARBA00023002"/>
    </source>
</evidence>
<keyword evidence="2" id="KW-0285">Flavoprotein</keyword>
<evidence type="ECO:0000313" key="6">
    <source>
        <dbReference type="EMBL" id="CDR42732.1"/>
    </source>
</evidence>
<reference evidence="6" key="1">
    <citation type="journal article" date="2014" name="Genome Announc.">
        <title>Genome sequence of the yeast Cyberlindnera fabianii (Hansenula fabianii).</title>
        <authorList>
            <person name="Freel K.C."/>
            <person name="Sarilar V."/>
            <person name="Neuveglise C."/>
            <person name="Devillers H."/>
            <person name="Friedrich A."/>
            <person name="Schacherer J."/>
        </authorList>
    </citation>
    <scope>NUCLEOTIDE SEQUENCE</scope>
    <source>
        <strain evidence="6">YJS4271</strain>
    </source>
</reference>
<dbReference type="VEuPathDB" id="FungiDB:BON22_3187"/>
<dbReference type="InterPro" id="IPR020946">
    <property type="entry name" value="Flavin_mOase-like"/>
</dbReference>
<keyword evidence="3" id="KW-0274">FAD</keyword>
<dbReference type="GO" id="GO:0050660">
    <property type="term" value="F:flavin adenine dinucleotide binding"/>
    <property type="evidence" value="ECO:0007669"/>
    <property type="project" value="InterPro"/>
</dbReference>
<dbReference type="PRINTS" id="PR00370">
    <property type="entry name" value="FMOXYGENASE"/>
</dbReference>
<dbReference type="InterPro" id="IPR036188">
    <property type="entry name" value="FAD/NAD-bd_sf"/>
</dbReference>
<evidence type="ECO:0000256" key="3">
    <source>
        <dbReference type="ARBA" id="ARBA00022827"/>
    </source>
</evidence>
<dbReference type="GO" id="GO:0004499">
    <property type="term" value="F:N,N-dimethylaniline monooxygenase activity"/>
    <property type="evidence" value="ECO:0007669"/>
    <property type="project" value="InterPro"/>
</dbReference>
<keyword evidence="4" id="KW-0521">NADP</keyword>
<accession>A0A061AYV1</accession>
<dbReference type="Pfam" id="PF00743">
    <property type="entry name" value="FMO-like"/>
    <property type="match status" value="2"/>
</dbReference>
<dbReference type="InterPro" id="IPR000960">
    <property type="entry name" value="Flavin_mOase"/>
</dbReference>
<evidence type="ECO:0000256" key="4">
    <source>
        <dbReference type="ARBA" id="ARBA00022857"/>
    </source>
</evidence>
<dbReference type="GO" id="GO:0050661">
    <property type="term" value="F:NADP binding"/>
    <property type="evidence" value="ECO:0007669"/>
    <property type="project" value="InterPro"/>
</dbReference>
<sequence length="477" mass="53662">MISSNSAGRRKQMSIKSVAVIGAGPCGAGLTRALVGEGAFSNITVFERRHKFGGLWNYTGAKSLVPATTPVPSVNPRRKITKIEAEGESFYESPVYKYLDANVPKDLMAYKDFPFPDDVPLFPLQSQILSYIENYSKSVQDYVRFNTEVVSVTWVNDKKQWEVVSRSLETDDSVSNGTTEYYDAVAVAVGSYDQPFIPDVPGIKQWGEDHRGSVIHAKSYDQPSQFKDSRNILVVGNSASGADIAYQLATMLDRKIYKSIRSENSLPSGKDDRIEDVADLDHFESSTKTVYFKDGSSITDVDSIIFCTGYLKSIPFMNTDPPLITDGQKVHNLYRHMVWYPNPSLAIVGLPRFVLPTRLSETQGCWLARVWSGRLTLPSTEEMKADAESAEGSERTHHDLMYPKDVEYKNMLYKESEAVEGDYGYNSVFWDKDQCRIRANIKPLKEGYIKYKKDTGKLASSIKELEDAGYFKWEVEV</sequence>
<dbReference type="SUPFAM" id="SSF51905">
    <property type="entry name" value="FAD/NAD(P)-binding domain"/>
    <property type="match status" value="2"/>
</dbReference>
<dbReference type="PhylomeDB" id="A0A061AYV1"/>
<name>A0A061AYV1_CYBFA</name>
<dbReference type="OrthoDB" id="66881at2759"/>
<evidence type="ECO:0000256" key="1">
    <source>
        <dbReference type="ARBA" id="ARBA00009183"/>
    </source>
</evidence>
<dbReference type="AlphaFoldDB" id="A0A061AYV1"/>
<protein>
    <submittedName>
        <fullName evidence="6">CYFA0S10e01662g1_1</fullName>
    </submittedName>
</protein>
<dbReference type="Gene3D" id="3.50.50.60">
    <property type="entry name" value="FAD/NAD(P)-binding domain"/>
    <property type="match status" value="2"/>
</dbReference>
<gene>
    <name evidence="6" type="ORF">CYFA0S_10e01662g</name>
</gene>
<keyword evidence="5" id="KW-0560">Oxidoreductase</keyword>
<dbReference type="EMBL" id="LK052895">
    <property type="protein sequence ID" value="CDR42732.1"/>
    <property type="molecule type" value="Genomic_DNA"/>
</dbReference>
<dbReference type="InterPro" id="IPR050346">
    <property type="entry name" value="FMO-like"/>
</dbReference>